<sequence>MVLHVFAARHPIFADGLVLVWGSRGLVQLPGLKKGFGADLDMEFTSAGLHQTMKMTFNQPSSVFLDPACPLSPFRGGFNLEIPELVDGFPPATIPSTILNPLAQVTQEGEKKTMMEEDETRLELGGNICIHRGTTIGESAARYEKQATLAHLVTDLIAADVSVVRVEITRPIFASFLISVLCTGRLVSRCLRNRQPTVYAGMARVTKRSLTLLIHGSGEDGYM</sequence>
<gene>
    <name evidence="1" type="ORF">CLUP02_02109</name>
</gene>
<reference evidence="1" key="1">
    <citation type="journal article" date="2021" name="Mol. Plant Microbe Interact.">
        <title>Complete Genome Sequence of the Plant-Pathogenic Fungus Colletotrichum lupini.</title>
        <authorList>
            <person name="Baroncelli R."/>
            <person name="Pensec F."/>
            <person name="Da Lio D."/>
            <person name="Boufleur T."/>
            <person name="Vicente I."/>
            <person name="Sarrocco S."/>
            <person name="Picot A."/>
            <person name="Baraldi E."/>
            <person name="Sukno S."/>
            <person name="Thon M."/>
            <person name="Le Floch G."/>
        </authorList>
    </citation>
    <scope>NUCLEOTIDE SEQUENCE</scope>
    <source>
        <strain evidence="1">IMI 504893</strain>
    </source>
</reference>
<dbReference type="RefSeq" id="XP_049137100.1">
    <property type="nucleotide sequence ID" value="XM_049281143.1"/>
</dbReference>
<proteinExistence type="predicted"/>
<evidence type="ECO:0000313" key="1">
    <source>
        <dbReference type="EMBL" id="UQC75455.1"/>
    </source>
</evidence>
<protein>
    <submittedName>
        <fullName evidence="1">Uncharacterized protein</fullName>
    </submittedName>
</protein>
<dbReference type="EMBL" id="CP019471">
    <property type="protein sequence ID" value="UQC75455.1"/>
    <property type="molecule type" value="Genomic_DNA"/>
</dbReference>
<name>A0A9Q8WAI5_9PEZI</name>
<evidence type="ECO:0000313" key="2">
    <source>
        <dbReference type="Proteomes" id="UP000830671"/>
    </source>
</evidence>
<dbReference type="GeneID" id="73336153"/>
<dbReference type="Proteomes" id="UP000830671">
    <property type="component" value="Chromosome 1"/>
</dbReference>
<organism evidence="1 2">
    <name type="scientific">Colletotrichum lupini</name>
    <dbReference type="NCBI Taxonomy" id="145971"/>
    <lineage>
        <taxon>Eukaryota</taxon>
        <taxon>Fungi</taxon>
        <taxon>Dikarya</taxon>
        <taxon>Ascomycota</taxon>
        <taxon>Pezizomycotina</taxon>
        <taxon>Sordariomycetes</taxon>
        <taxon>Hypocreomycetidae</taxon>
        <taxon>Glomerellales</taxon>
        <taxon>Glomerellaceae</taxon>
        <taxon>Colletotrichum</taxon>
        <taxon>Colletotrichum acutatum species complex</taxon>
    </lineage>
</organism>
<dbReference type="AlphaFoldDB" id="A0A9Q8WAI5"/>
<dbReference type="KEGG" id="clup:CLUP02_02109"/>
<keyword evidence="2" id="KW-1185">Reference proteome</keyword>
<accession>A0A9Q8WAI5</accession>